<dbReference type="GO" id="GO:0016020">
    <property type="term" value="C:membrane"/>
    <property type="evidence" value="ECO:0007669"/>
    <property type="project" value="UniProtKB-SubCell"/>
</dbReference>
<dbReference type="InterPro" id="IPR006694">
    <property type="entry name" value="Fatty_acid_hydroxylase"/>
</dbReference>
<proteinExistence type="predicted"/>
<evidence type="ECO:0000259" key="6">
    <source>
        <dbReference type="Pfam" id="PF04116"/>
    </source>
</evidence>
<dbReference type="GO" id="GO:0016491">
    <property type="term" value="F:oxidoreductase activity"/>
    <property type="evidence" value="ECO:0007669"/>
    <property type="project" value="InterPro"/>
</dbReference>
<feature type="transmembrane region" description="Helical" evidence="5">
    <location>
        <begin position="250"/>
        <end position="267"/>
    </location>
</feature>
<evidence type="ECO:0000256" key="1">
    <source>
        <dbReference type="ARBA" id="ARBA00004370"/>
    </source>
</evidence>
<dbReference type="OrthoDB" id="10016939at2759"/>
<keyword evidence="4 5" id="KW-0472">Membrane</keyword>
<dbReference type="GO" id="GO:0005506">
    <property type="term" value="F:iron ion binding"/>
    <property type="evidence" value="ECO:0007669"/>
    <property type="project" value="InterPro"/>
</dbReference>
<evidence type="ECO:0000313" key="7">
    <source>
        <dbReference type="EMBL" id="CAG8229209.1"/>
    </source>
</evidence>
<evidence type="ECO:0000313" key="8">
    <source>
        <dbReference type="Proteomes" id="UP001152592"/>
    </source>
</evidence>
<evidence type="ECO:0000256" key="2">
    <source>
        <dbReference type="ARBA" id="ARBA00022692"/>
    </source>
</evidence>
<dbReference type="PANTHER" id="PTHR11863">
    <property type="entry name" value="STEROL DESATURASE"/>
    <property type="match status" value="1"/>
</dbReference>
<feature type="transmembrane region" description="Helical" evidence="5">
    <location>
        <begin position="69"/>
        <end position="87"/>
    </location>
</feature>
<evidence type="ECO:0000256" key="5">
    <source>
        <dbReference type="SAM" id="Phobius"/>
    </source>
</evidence>
<reference evidence="7" key="1">
    <citation type="submission" date="2021-07" db="EMBL/GenBank/DDBJ databases">
        <authorList>
            <person name="Branca A.L. A."/>
        </authorList>
    </citation>
    <scope>NUCLEOTIDE SEQUENCE</scope>
</reference>
<dbReference type="GO" id="GO:0008610">
    <property type="term" value="P:lipid biosynthetic process"/>
    <property type="evidence" value="ECO:0007669"/>
    <property type="project" value="InterPro"/>
</dbReference>
<keyword evidence="2 5" id="KW-0812">Transmembrane</keyword>
<accession>A0A9W4I629</accession>
<dbReference type="AlphaFoldDB" id="A0A9W4I629"/>
<feature type="transmembrane region" description="Helical" evidence="5">
    <location>
        <begin position="99"/>
        <end position="117"/>
    </location>
</feature>
<organism evidence="7 8">
    <name type="scientific">Penicillium salamii</name>
    <dbReference type="NCBI Taxonomy" id="1612424"/>
    <lineage>
        <taxon>Eukaryota</taxon>
        <taxon>Fungi</taxon>
        <taxon>Dikarya</taxon>
        <taxon>Ascomycota</taxon>
        <taxon>Pezizomycotina</taxon>
        <taxon>Eurotiomycetes</taxon>
        <taxon>Eurotiomycetidae</taxon>
        <taxon>Eurotiales</taxon>
        <taxon>Aspergillaceae</taxon>
        <taxon>Penicillium</taxon>
    </lineage>
</organism>
<evidence type="ECO:0000256" key="4">
    <source>
        <dbReference type="ARBA" id="ARBA00023136"/>
    </source>
</evidence>
<keyword evidence="3 5" id="KW-1133">Transmembrane helix</keyword>
<protein>
    <recommendedName>
        <fullName evidence="6">Fatty acid hydroxylase domain-containing protein</fullName>
    </recommendedName>
</protein>
<comment type="caution">
    <text evidence="7">The sequence shown here is derived from an EMBL/GenBank/DDBJ whole genome shotgun (WGS) entry which is preliminary data.</text>
</comment>
<sequence>MDIFLDVLDTFILDRCYAFLSPDPAAILKDGSLTAPDLNRHVKVYYPLQPSKWAEASLWKREDLSRQALSLYLITWYVPSNITIYKSTQCLTKTMKTRFFAMIMYLLGSLVLYHTLFDKRLLRHPRFLTNQIKLEINQGISAIPTITLLTVPFFLAEIRGWSKLYDFTSQSPFWGYTLLQYPLFICFTDSGIYWIHRGLHHPLVYRWLHKPHHKWAVPTPFASYAFHPLDGWSQSLPYHIFPMIFPLQKVAYLGLFVFVTMWTVLIHDAEYLPTSEIINGASCHTMHHLYFNYNYGQFTTAWDRLGGTYRKPKGDAFMEAKPEHGKIEGKHD</sequence>
<feature type="transmembrane region" description="Helical" evidence="5">
    <location>
        <begin position="138"/>
        <end position="158"/>
    </location>
</feature>
<dbReference type="InterPro" id="IPR050307">
    <property type="entry name" value="Sterol_Desaturase_Related"/>
</dbReference>
<dbReference type="Pfam" id="PF04116">
    <property type="entry name" value="FA_hydroxylase"/>
    <property type="match status" value="1"/>
</dbReference>
<comment type="subcellular location">
    <subcellularLocation>
        <location evidence="1">Membrane</location>
    </subcellularLocation>
</comment>
<dbReference type="Proteomes" id="UP001152592">
    <property type="component" value="Unassembled WGS sequence"/>
</dbReference>
<feature type="domain" description="Fatty acid hydroxylase" evidence="6">
    <location>
        <begin position="183"/>
        <end position="308"/>
    </location>
</feature>
<feature type="transmembrane region" description="Helical" evidence="5">
    <location>
        <begin position="178"/>
        <end position="196"/>
    </location>
</feature>
<evidence type="ECO:0000256" key="3">
    <source>
        <dbReference type="ARBA" id="ARBA00022989"/>
    </source>
</evidence>
<dbReference type="EMBL" id="CAJVPD010000011">
    <property type="protein sequence ID" value="CAG8229209.1"/>
    <property type="molecule type" value="Genomic_DNA"/>
</dbReference>
<name>A0A9W4I629_9EURO</name>
<gene>
    <name evidence="7" type="ORF">PSALAMII_LOCUS243</name>
</gene>